<gene>
    <name evidence="1" type="ORF">HMPREF1650_12450</name>
</gene>
<dbReference type="AlphaFoldDB" id="A0A095XYE0"/>
<dbReference type="EMBL" id="JRNE01000083">
    <property type="protein sequence ID" value="KGF15053.1"/>
    <property type="molecule type" value="Genomic_DNA"/>
</dbReference>
<accession>A0A095XYE0</accession>
<evidence type="ECO:0000313" key="1">
    <source>
        <dbReference type="EMBL" id="KGF15053.1"/>
    </source>
</evidence>
<sequence length="65" mass="7159">MANVQKKNQYVDPGWPQDLAPGEHAVTEFVGRYAGADSPYGETTFPVPVEALNYVHPTTVINKNK</sequence>
<evidence type="ECO:0000313" key="2">
    <source>
        <dbReference type="Proteomes" id="UP000029548"/>
    </source>
</evidence>
<dbReference type="RefSeq" id="WP_035123798.1">
    <property type="nucleotide sequence ID" value="NZ_JRNE01000083.1"/>
</dbReference>
<reference evidence="1 2" key="1">
    <citation type="submission" date="2014-07" db="EMBL/GenBank/DDBJ databases">
        <authorList>
            <person name="McCorrison J."/>
            <person name="Sanka R."/>
            <person name="Torralba M."/>
            <person name="Gillis M."/>
            <person name="Haft D.H."/>
            <person name="Methe B."/>
            <person name="Sutton G."/>
            <person name="Nelson K.E."/>
        </authorList>
    </citation>
    <scope>NUCLEOTIDE SEQUENCE [LARGE SCALE GENOMIC DNA]</scope>
    <source>
        <strain evidence="1 2">DNF00450</strain>
    </source>
</reference>
<organism evidence="1 2">
    <name type="scientific">Corynebacterium freneyi DNF00450</name>
    <dbReference type="NCBI Taxonomy" id="1287475"/>
    <lineage>
        <taxon>Bacteria</taxon>
        <taxon>Bacillati</taxon>
        <taxon>Actinomycetota</taxon>
        <taxon>Actinomycetes</taxon>
        <taxon>Mycobacteriales</taxon>
        <taxon>Corynebacteriaceae</taxon>
        <taxon>Corynebacterium</taxon>
    </lineage>
</organism>
<comment type="caution">
    <text evidence="1">The sequence shown here is derived from an EMBL/GenBank/DDBJ whole genome shotgun (WGS) entry which is preliminary data.</text>
</comment>
<proteinExistence type="predicted"/>
<name>A0A095XYE0_9CORY</name>
<dbReference type="Proteomes" id="UP000029548">
    <property type="component" value="Unassembled WGS sequence"/>
</dbReference>
<protein>
    <submittedName>
        <fullName evidence="1">Uncharacterized protein</fullName>
    </submittedName>
</protein>